<protein>
    <submittedName>
        <fullName evidence="2">Uncharacterized protein</fullName>
    </submittedName>
</protein>
<dbReference type="Proteomes" id="UP001596439">
    <property type="component" value="Unassembled WGS sequence"/>
</dbReference>
<evidence type="ECO:0000256" key="1">
    <source>
        <dbReference type="SAM" id="Phobius"/>
    </source>
</evidence>
<sequence>MDRFVFREGTVRHVYERGFFLITTLTIVVWLLGAALFWYTDVERTTRRISDEILAIRFESHLLLAKERCGNQPVTLNKPTGTVTCRPIAPNRAEVEMVLKSGERHREVIAYE</sequence>
<dbReference type="RefSeq" id="WP_214789896.1">
    <property type="nucleotide sequence ID" value="NZ_JANIEL010000131.1"/>
</dbReference>
<keyword evidence="1" id="KW-1133">Transmembrane helix</keyword>
<keyword evidence="1" id="KW-0812">Transmembrane</keyword>
<reference evidence="3" key="1">
    <citation type="journal article" date="2019" name="Int. J. Syst. Evol. Microbiol.">
        <title>The Global Catalogue of Microorganisms (GCM) 10K type strain sequencing project: providing services to taxonomists for standard genome sequencing and annotation.</title>
        <authorList>
            <consortium name="The Broad Institute Genomics Platform"/>
            <consortium name="The Broad Institute Genome Sequencing Center for Infectious Disease"/>
            <person name="Wu L."/>
            <person name="Ma J."/>
        </authorList>
    </citation>
    <scope>NUCLEOTIDE SEQUENCE [LARGE SCALE GENOMIC DNA]</scope>
    <source>
        <strain evidence="3">CCUG 55590</strain>
    </source>
</reference>
<comment type="caution">
    <text evidence="2">The sequence shown here is derived from an EMBL/GenBank/DDBJ whole genome shotgun (WGS) entry which is preliminary data.</text>
</comment>
<feature type="transmembrane region" description="Helical" evidence="1">
    <location>
        <begin position="20"/>
        <end position="39"/>
    </location>
</feature>
<organism evidence="2 3">
    <name type="scientific">Exiguobacterium aestuarii</name>
    <dbReference type="NCBI Taxonomy" id="273527"/>
    <lineage>
        <taxon>Bacteria</taxon>
        <taxon>Bacillati</taxon>
        <taxon>Bacillota</taxon>
        <taxon>Bacilli</taxon>
        <taxon>Bacillales</taxon>
        <taxon>Bacillales Family XII. Incertae Sedis</taxon>
        <taxon>Exiguobacterium</taxon>
    </lineage>
</organism>
<name>A0ABW2PM40_9BACL</name>
<keyword evidence="1" id="KW-0472">Membrane</keyword>
<gene>
    <name evidence="2" type="ORF">ACFQO8_05190</name>
</gene>
<keyword evidence="3" id="KW-1185">Reference proteome</keyword>
<proteinExistence type="predicted"/>
<evidence type="ECO:0000313" key="2">
    <source>
        <dbReference type="EMBL" id="MFC7389530.1"/>
    </source>
</evidence>
<evidence type="ECO:0000313" key="3">
    <source>
        <dbReference type="Proteomes" id="UP001596439"/>
    </source>
</evidence>
<dbReference type="EMBL" id="JBHTCE010000001">
    <property type="protein sequence ID" value="MFC7389530.1"/>
    <property type="molecule type" value="Genomic_DNA"/>
</dbReference>
<accession>A0ABW2PM40</accession>